<keyword evidence="3" id="KW-1185">Reference proteome</keyword>
<dbReference type="EMBL" id="KZ613469">
    <property type="protein sequence ID" value="PMD26036.1"/>
    <property type="molecule type" value="Genomic_DNA"/>
</dbReference>
<dbReference type="OrthoDB" id="3798150at2759"/>
<sequence length="726" mass="81049">MGEPLSTAAIFAFLNSCFRFAEYAVKLYGVESENGIFVNLIQQVQHDLEETERLLSIPDITKKVKKTPEKWRWIQKSIAAAKASLIEIGKCVEPVRGEQEAYGSATFKTKVKWIFKDHEKLVTRSSHLNSVHLSLQTVLGFLTPLEDSIPQSPAPATDELPTYAEATYLSPWRRLKRAQQQERYPRGDEAKDEDSSNEPTQHNLSPSSSMNDLAQYSTTFDDIPPSPAANTSFWGPASDRERGDSKGTNPFENMPSRRPTSARRSTVYGHSAEPNFASSSPELPRAQPCFLASRRSTESLAQNQRPSLGTTPRNTSGVPSPNQPSTYHSTGPVNQFDPWFRSADPHPTASPDEILEMDGSSYNTYGEPFRRPLSRSLDWTHISEMPTDMALPNPNPAPAIPLKIRHDRATHQIEDPTPSRAEEMCSSTFSAAMQRFDQASSHENAPAAPSRTNARGNSTPTTSAASPIADKMKRTPTRKWREANRANYEGEDYGDGLDDYHEDKLRTLQKMRATSSTNSHYPEHETRPGPSDPRQTPPVINITSPTPDPTRQQRSFSDLEVFMPRPPVSDQPEVVPTYDDGYDAPLERTLTVGEMRQRRRQAMTAMMRESYAGQTARNYFRDLLTGPNPFTVHFKPQTVIPPPAPSTAGNIPNYNNELDFDATLSLNADGTRNPSTGRREMLLKRILLLAIRILMKRGITIMAGCPLAAVAPAAKRDLLYLKNRDL</sequence>
<feature type="region of interest" description="Disordered" evidence="1">
    <location>
        <begin position="512"/>
        <end position="553"/>
    </location>
</feature>
<dbReference type="STRING" id="1745343.A0A2J6QIE4"/>
<proteinExistence type="predicted"/>
<dbReference type="AlphaFoldDB" id="A0A2J6QIE4"/>
<name>A0A2J6QIE4_9HELO</name>
<feature type="region of interest" description="Disordered" evidence="1">
    <location>
        <begin position="436"/>
        <end position="498"/>
    </location>
</feature>
<feature type="compositionally biased region" description="Polar residues" evidence="1">
    <location>
        <begin position="197"/>
        <end position="220"/>
    </location>
</feature>
<feature type="compositionally biased region" description="Basic and acidic residues" evidence="1">
    <location>
        <begin position="179"/>
        <end position="189"/>
    </location>
</feature>
<dbReference type="Proteomes" id="UP000235672">
    <property type="component" value="Unassembled WGS sequence"/>
</dbReference>
<reference evidence="2 3" key="1">
    <citation type="submission" date="2016-05" db="EMBL/GenBank/DDBJ databases">
        <title>A degradative enzymes factory behind the ericoid mycorrhizal symbiosis.</title>
        <authorList>
            <consortium name="DOE Joint Genome Institute"/>
            <person name="Martino E."/>
            <person name="Morin E."/>
            <person name="Grelet G."/>
            <person name="Kuo A."/>
            <person name="Kohler A."/>
            <person name="Daghino S."/>
            <person name="Barry K."/>
            <person name="Choi C."/>
            <person name="Cichocki N."/>
            <person name="Clum A."/>
            <person name="Copeland A."/>
            <person name="Hainaut M."/>
            <person name="Haridas S."/>
            <person name="Labutti K."/>
            <person name="Lindquist E."/>
            <person name="Lipzen A."/>
            <person name="Khouja H.-R."/>
            <person name="Murat C."/>
            <person name="Ohm R."/>
            <person name="Olson A."/>
            <person name="Spatafora J."/>
            <person name="Veneault-Fourrey C."/>
            <person name="Henrissat B."/>
            <person name="Grigoriev I."/>
            <person name="Martin F."/>
            <person name="Perotto S."/>
        </authorList>
    </citation>
    <scope>NUCLEOTIDE SEQUENCE [LARGE SCALE GENOMIC DNA]</scope>
    <source>
        <strain evidence="2 3">UAMH 7357</strain>
    </source>
</reference>
<feature type="compositionally biased region" description="Polar residues" evidence="1">
    <location>
        <begin position="541"/>
        <end position="553"/>
    </location>
</feature>
<evidence type="ECO:0000313" key="3">
    <source>
        <dbReference type="Proteomes" id="UP000235672"/>
    </source>
</evidence>
<feature type="compositionally biased region" description="Low complexity" evidence="1">
    <location>
        <begin position="256"/>
        <end position="266"/>
    </location>
</feature>
<evidence type="ECO:0000256" key="1">
    <source>
        <dbReference type="SAM" id="MobiDB-lite"/>
    </source>
</evidence>
<organism evidence="2 3">
    <name type="scientific">Hyaloscypha hepaticicola</name>
    <dbReference type="NCBI Taxonomy" id="2082293"/>
    <lineage>
        <taxon>Eukaryota</taxon>
        <taxon>Fungi</taxon>
        <taxon>Dikarya</taxon>
        <taxon>Ascomycota</taxon>
        <taxon>Pezizomycotina</taxon>
        <taxon>Leotiomycetes</taxon>
        <taxon>Helotiales</taxon>
        <taxon>Hyaloscyphaceae</taxon>
        <taxon>Hyaloscypha</taxon>
    </lineage>
</organism>
<feature type="region of interest" description="Disordered" evidence="1">
    <location>
        <begin position="174"/>
        <end position="361"/>
    </location>
</feature>
<accession>A0A2J6QIE4</accession>
<protein>
    <submittedName>
        <fullName evidence="2">Uncharacterized protein</fullName>
    </submittedName>
</protein>
<feature type="compositionally biased region" description="Polar residues" evidence="1">
    <location>
        <begin position="450"/>
        <end position="465"/>
    </location>
</feature>
<evidence type="ECO:0000313" key="2">
    <source>
        <dbReference type="EMBL" id="PMD26036.1"/>
    </source>
</evidence>
<feature type="compositionally biased region" description="Polar residues" evidence="1">
    <location>
        <begin position="298"/>
        <end position="333"/>
    </location>
</feature>
<gene>
    <name evidence="2" type="ORF">NA56DRAFT_699120</name>
</gene>